<feature type="transmembrane region" description="Helical" evidence="6">
    <location>
        <begin position="213"/>
        <end position="235"/>
    </location>
</feature>
<dbReference type="RefSeq" id="WP_114644884.1">
    <property type="nucleotide sequence ID" value="NZ_QQNH01000004.1"/>
</dbReference>
<feature type="transmembrane region" description="Helical" evidence="6">
    <location>
        <begin position="53"/>
        <end position="75"/>
    </location>
</feature>
<dbReference type="EMBL" id="QQNH01000004">
    <property type="protein sequence ID" value="RDE09716.1"/>
    <property type="molecule type" value="Genomic_DNA"/>
</dbReference>
<sequence length="250" mass="26834">MVFGTLEPYCGPPPIPSDVWTRWTFDPVAILLIAGLALAWLHAGRRDRVGRMAISAALALIALAFLSPLCALTTALFSARVAHHMVLVAVIAPLLATALPWRGGPLLPLAPVTLLAGLTLWLWHAPSTYQWAIYGAFPYWLMQASLLGTAYLFWREILSPLSRTAPAIVALIAFVAQMGLLGALLVFSPFAIYAPHLATTGAFGLSALSDQQLAGLVMWVPAALPYIGVGVHLLNRLVGRGPETRAGWTR</sequence>
<comment type="caution">
    <text evidence="7">The sequence shown here is derived from an EMBL/GenBank/DDBJ whole genome shotgun (WGS) entry which is preliminary data.</text>
</comment>
<dbReference type="Pfam" id="PF09678">
    <property type="entry name" value="Caa3_CtaG"/>
    <property type="match status" value="1"/>
</dbReference>
<keyword evidence="8" id="KW-1185">Reference proteome</keyword>
<keyword evidence="2" id="KW-1003">Cell membrane</keyword>
<dbReference type="AlphaFoldDB" id="A0A369W4U2"/>
<keyword evidence="4 6" id="KW-1133">Transmembrane helix</keyword>
<feature type="transmembrane region" description="Helical" evidence="6">
    <location>
        <begin position="131"/>
        <end position="154"/>
    </location>
</feature>
<feature type="transmembrane region" description="Helical" evidence="6">
    <location>
        <begin position="106"/>
        <end position="125"/>
    </location>
</feature>
<feature type="transmembrane region" description="Helical" evidence="6">
    <location>
        <begin position="81"/>
        <end position="99"/>
    </location>
</feature>
<proteinExistence type="predicted"/>
<evidence type="ECO:0000256" key="1">
    <source>
        <dbReference type="ARBA" id="ARBA00004651"/>
    </source>
</evidence>
<dbReference type="GO" id="GO:0005886">
    <property type="term" value="C:plasma membrane"/>
    <property type="evidence" value="ECO:0007669"/>
    <property type="project" value="UniProtKB-SubCell"/>
</dbReference>
<accession>A0A369W4U2</accession>
<feature type="transmembrane region" description="Helical" evidence="6">
    <location>
        <begin position="20"/>
        <end position="41"/>
    </location>
</feature>
<evidence type="ECO:0000256" key="3">
    <source>
        <dbReference type="ARBA" id="ARBA00022692"/>
    </source>
</evidence>
<evidence type="ECO:0000313" key="8">
    <source>
        <dbReference type="Proteomes" id="UP000253759"/>
    </source>
</evidence>
<dbReference type="InterPro" id="IPR019108">
    <property type="entry name" value="Caa3_assmbl_CtaG-rel"/>
</dbReference>
<name>A0A369W4U2_9HYPH</name>
<evidence type="ECO:0000256" key="4">
    <source>
        <dbReference type="ARBA" id="ARBA00022989"/>
    </source>
</evidence>
<evidence type="ECO:0000256" key="6">
    <source>
        <dbReference type="SAM" id="Phobius"/>
    </source>
</evidence>
<reference evidence="8" key="1">
    <citation type="submission" date="2018-07" db="EMBL/GenBank/DDBJ databases">
        <authorList>
            <person name="Liu B.-T."/>
            <person name="Du Z."/>
        </authorList>
    </citation>
    <scope>NUCLEOTIDE SEQUENCE [LARGE SCALE GENOMIC DNA]</scope>
    <source>
        <strain evidence="8">XYN52</strain>
    </source>
</reference>
<organism evidence="7 8">
    <name type="scientific">Pelagibacterium lacus</name>
    <dbReference type="NCBI Taxonomy" id="2282655"/>
    <lineage>
        <taxon>Bacteria</taxon>
        <taxon>Pseudomonadati</taxon>
        <taxon>Pseudomonadota</taxon>
        <taxon>Alphaproteobacteria</taxon>
        <taxon>Hyphomicrobiales</taxon>
        <taxon>Devosiaceae</taxon>
        <taxon>Pelagibacterium</taxon>
    </lineage>
</organism>
<dbReference type="Proteomes" id="UP000253759">
    <property type="component" value="Unassembled WGS sequence"/>
</dbReference>
<evidence type="ECO:0000256" key="2">
    <source>
        <dbReference type="ARBA" id="ARBA00022475"/>
    </source>
</evidence>
<keyword evidence="5 6" id="KW-0472">Membrane</keyword>
<protein>
    <submittedName>
        <fullName evidence="7">Cytochrome c oxidase assembly protein</fullName>
    </submittedName>
</protein>
<comment type="subcellular location">
    <subcellularLocation>
        <location evidence="1">Cell membrane</location>
        <topology evidence="1">Multi-pass membrane protein</topology>
    </subcellularLocation>
</comment>
<evidence type="ECO:0000313" key="7">
    <source>
        <dbReference type="EMBL" id="RDE09716.1"/>
    </source>
</evidence>
<gene>
    <name evidence="7" type="ORF">DVH29_04025</name>
</gene>
<evidence type="ECO:0000256" key="5">
    <source>
        <dbReference type="ARBA" id="ARBA00023136"/>
    </source>
</evidence>
<dbReference type="OrthoDB" id="259025at2"/>
<keyword evidence="3 6" id="KW-0812">Transmembrane</keyword>
<feature type="transmembrane region" description="Helical" evidence="6">
    <location>
        <begin position="166"/>
        <end position="193"/>
    </location>
</feature>